<name>A0AAQ3Q891_9LILI</name>
<sequence length="298" mass="32478">MAVEAHHLHLFPSQLLRNSSEIVSSAENQQGFYNMQMGFVSPASGAAAAASSFLPVYSSPAPVPPVAACDSGLTFNDAVAGTAVPSRKRPRAGSFLGDDVISSHLQQQMLDMDRLVMQHAEKVRAELAERRKRLTRQFLAALEDGVSKRLKARDEEIARIGKLNWALEERIKSLCLENQIWRDMAQNNEATANALRNNLEQVLSAQMRIDQAAAATADDAESCCSGDDGEDDDCEEQKAGAVTRVDWRRACRSCREREPSVLLLPCRHLCLCAACGPAVDACPICNCTKTGSFNVNLS</sequence>
<dbReference type="AlphaFoldDB" id="A0AAQ3Q891"/>
<evidence type="ECO:0000256" key="4">
    <source>
        <dbReference type="PROSITE-ProRule" id="PRU00175"/>
    </source>
</evidence>
<dbReference type="GO" id="GO:0004842">
    <property type="term" value="F:ubiquitin-protein transferase activity"/>
    <property type="evidence" value="ECO:0007669"/>
    <property type="project" value="TreeGrafter"/>
</dbReference>
<dbReference type="Gene3D" id="3.30.40.10">
    <property type="entry name" value="Zinc/RING finger domain, C3HC4 (zinc finger)"/>
    <property type="match status" value="1"/>
</dbReference>
<proteinExistence type="predicted"/>
<protein>
    <submittedName>
        <fullName evidence="6">BOI-related E3 ubiquitin-protein ligase 3</fullName>
    </submittedName>
</protein>
<reference evidence="6 7" key="1">
    <citation type="submission" date="2023-10" db="EMBL/GenBank/DDBJ databases">
        <title>Chromosome-scale genome assembly provides insights into flower coloration mechanisms of Canna indica.</title>
        <authorList>
            <person name="Li C."/>
        </authorList>
    </citation>
    <scope>NUCLEOTIDE SEQUENCE [LARGE SCALE GENOMIC DNA]</scope>
    <source>
        <tissue evidence="6">Flower</tissue>
    </source>
</reference>
<evidence type="ECO:0000256" key="3">
    <source>
        <dbReference type="ARBA" id="ARBA00022833"/>
    </source>
</evidence>
<feature type="domain" description="RING-type" evidence="5">
    <location>
        <begin position="251"/>
        <end position="286"/>
    </location>
</feature>
<dbReference type="InterPro" id="IPR013083">
    <property type="entry name" value="Znf_RING/FYVE/PHD"/>
</dbReference>
<keyword evidence="1" id="KW-0479">Metal-binding</keyword>
<evidence type="ECO:0000313" key="7">
    <source>
        <dbReference type="Proteomes" id="UP001327560"/>
    </source>
</evidence>
<dbReference type="PANTHER" id="PTHR42647">
    <property type="entry name" value="SBP (S-RIBONUCLEASE BINDING PROTEIN) FAMILY PROTEIN"/>
    <property type="match status" value="1"/>
</dbReference>
<dbReference type="GO" id="GO:0008270">
    <property type="term" value="F:zinc ion binding"/>
    <property type="evidence" value="ECO:0007669"/>
    <property type="project" value="UniProtKB-KW"/>
</dbReference>
<keyword evidence="7" id="KW-1185">Reference proteome</keyword>
<keyword evidence="2 4" id="KW-0863">Zinc-finger</keyword>
<evidence type="ECO:0000259" key="5">
    <source>
        <dbReference type="PROSITE" id="PS50089"/>
    </source>
</evidence>
<keyword evidence="3" id="KW-0862">Zinc</keyword>
<organism evidence="6 7">
    <name type="scientific">Canna indica</name>
    <name type="common">Indian-shot</name>
    <dbReference type="NCBI Taxonomy" id="4628"/>
    <lineage>
        <taxon>Eukaryota</taxon>
        <taxon>Viridiplantae</taxon>
        <taxon>Streptophyta</taxon>
        <taxon>Embryophyta</taxon>
        <taxon>Tracheophyta</taxon>
        <taxon>Spermatophyta</taxon>
        <taxon>Magnoliopsida</taxon>
        <taxon>Liliopsida</taxon>
        <taxon>Zingiberales</taxon>
        <taxon>Cannaceae</taxon>
        <taxon>Canna</taxon>
    </lineage>
</organism>
<dbReference type="InterPro" id="IPR001841">
    <property type="entry name" value="Znf_RING"/>
</dbReference>
<dbReference type="Proteomes" id="UP001327560">
    <property type="component" value="Chromosome 2"/>
</dbReference>
<dbReference type="PROSITE" id="PS50089">
    <property type="entry name" value="ZF_RING_2"/>
    <property type="match status" value="1"/>
</dbReference>
<dbReference type="PANTHER" id="PTHR42647:SF12">
    <property type="entry name" value="BOI-RELATED E3 UBIQUITIN-PROTEIN LIGASE 2-RELATED"/>
    <property type="match status" value="1"/>
</dbReference>
<dbReference type="CDD" id="cd16649">
    <property type="entry name" value="mRING-HC-C3HC5_CGRF1-like"/>
    <property type="match status" value="1"/>
</dbReference>
<accession>A0AAQ3Q891</accession>
<dbReference type="EMBL" id="CP136891">
    <property type="protein sequence ID" value="WOK99562.1"/>
    <property type="molecule type" value="Genomic_DNA"/>
</dbReference>
<dbReference type="Pfam" id="PF13920">
    <property type="entry name" value="zf-C3HC4_3"/>
    <property type="match status" value="1"/>
</dbReference>
<gene>
    <name evidence="6" type="ORF">Cni_G08274</name>
</gene>
<evidence type="ECO:0000256" key="2">
    <source>
        <dbReference type="ARBA" id="ARBA00022771"/>
    </source>
</evidence>
<evidence type="ECO:0000313" key="6">
    <source>
        <dbReference type="EMBL" id="WOK99562.1"/>
    </source>
</evidence>
<evidence type="ECO:0000256" key="1">
    <source>
        <dbReference type="ARBA" id="ARBA00022723"/>
    </source>
</evidence>
<dbReference type="GO" id="GO:0043067">
    <property type="term" value="P:regulation of programmed cell death"/>
    <property type="evidence" value="ECO:0007669"/>
    <property type="project" value="TreeGrafter"/>
</dbReference>